<keyword evidence="2" id="KW-0328">Glycosyltransferase</keyword>
<feature type="domain" description="Glycosyltransferase 2-like" evidence="4">
    <location>
        <begin position="11"/>
        <end position="124"/>
    </location>
</feature>
<evidence type="ECO:0000313" key="5">
    <source>
        <dbReference type="EMBL" id="MBK0398733.1"/>
    </source>
</evidence>
<dbReference type="PANTHER" id="PTHR43179:SF12">
    <property type="entry name" value="GALACTOFURANOSYLTRANSFERASE GLFT2"/>
    <property type="match status" value="1"/>
</dbReference>
<name>A0A8J7M600_9RHOB</name>
<dbReference type="RefSeq" id="WP_200608288.1">
    <property type="nucleotide sequence ID" value="NZ_JAEHHL010000002.1"/>
</dbReference>
<reference evidence="5" key="1">
    <citation type="submission" date="2020-12" db="EMBL/GenBank/DDBJ databases">
        <title>Bacterial taxonomy.</title>
        <authorList>
            <person name="Pan X."/>
        </authorList>
    </citation>
    <scope>NUCLEOTIDE SEQUENCE</scope>
    <source>
        <strain evidence="5">M0105</strain>
    </source>
</reference>
<keyword evidence="6" id="KW-1185">Reference proteome</keyword>
<protein>
    <submittedName>
        <fullName evidence="5">Glycosyltransferase family 2 protein</fullName>
    </submittedName>
</protein>
<dbReference type="InterPro" id="IPR001173">
    <property type="entry name" value="Glyco_trans_2-like"/>
</dbReference>
<dbReference type="GO" id="GO:0016757">
    <property type="term" value="F:glycosyltransferase activity"/>
    <property type="evidence" value="ECO:0007669"/>
    <property type="project" value="UniProtKB-KW"/>
</dbReference>
<comment type="similarity">
    <text evidence="1">Belongs to the glycosyltransferase 2 family.</text>
</comment>
<evidence type="ECO:0000256" key="1">
    <source>
        <dbReference type="ARBA" id="ARBA00006739"/>
    </source>
</evidence>
<evidence type="ECO:0000259" key="4">
    <source>
        <dbReference type="Pfam" id="PF00535"/>
    </source>
</evidence>
<dbReference type="Proteomes" id="UP000655420">
    <property type="component" value="Unassembled WGS sequence"/>
</dbReference>
<dbReference type="CDD" id="cd00761">
    <property type="entry name" value="Glyco_tranf_GTA_type"/>
    <property type="match status" value="1"/>
</dbReference>
<dbReference type="InterPro" id="IPR029044">
    <property type="entry name" value="Nucleotide-diphossugar_trans"/>
</dbReference>
<accession>A0A8J7M600</accession>
<evidence type="ECO:0000313" key="6">
    <source>
        <dbReference type="Proteomes" id="UP000655420"/>
    </source>
</evidence>
<dbReference type="EMBL" id="JAEHHL010000002">
    <property type="protein sequence ID" value="MBK0398733.1"/>
    <property type="molecule type" value="Genomic_DNA"/>
</dbReference>
<evidence type="ECO:0000256" key="2">
    <source>
        <dbReference type="ARBA" id="ARBA00022676"/>
    </source>
</evidence>
<dbReference type="Pfam" id="PF00535">
    <property type="entry name" value="Glycos_transf_2"/>
    <property type="match status" value="1"/>
</dbReference>
<proteinExistence type="inferred from homology"/>
<comment type="caution">
    <text evidence="5">The sequence shown here is derived from an EMBL/GenBank/DDBJ whole genome shotgun (WGS) entry which is preliminary data.</text>
</comment>
<organism evidence="5 6">
    <name type="scientific">Thermohalobaculum xanthum</name>
    <dbReference type="NCBI Taxonomy" id="2753746"/>
    <lineage>
        <taxon>Bacteria</taxon>
        <taxon>Pseudomonadati</taxon>
        <taxon>Pseudomonadota</taxon>
        <taxon>Alphaproteobacteria</taxon>
        <taxon>Rhodobacterales</taxon>
        <taxon>Paracoccaceae</taxon>
        <taxon>Thermohalobaculum</taxon>
    </lineage>
</organism>
<dbReference type="Gene3D" id="3.90.550.10">
    <property type="entry name" value="Spore Coat Polysaccharide Biosynthesis Protein SpsA, Chain A"/>
    <property type="match status" value="1"/>
</dbReference>
<keyword evidence="3" id="KW-0808">Transferase</keyword>
<evidence type="ECO:0000256" key="3">
    <source>
        <dbReference type="ARBA" id="ARBA00022679"/>
    </source>
</evidence>
<dbReference type="AlphaFoldDB" id="A0A8J7M600"/>
<sequence>MSQDDAGVPISVIVPVWNDPERLRLCLEALGTQTLGREKFEVIVVDNASTDDTPEVARSFDWVRVLTEPKKGSYSARNTGLKHARGTFIAFTDSDCIPAAGWLEAGLARLQAEPGIGVVGGKITLFATDAASSRACINYEKLFAFNQKTFIEKWGVAATANLFCAKALIEAVDGFDASLMSGGDSDLTRRITAQGHRLVYLDEAEVKHPTRGTMREVVRKHLRVKSGVWDRSKNPIKFLTLPVHATRSTAARSLRVLRSHGESPVEKIEVIGLLVSLYGLTLFEYSRRLLGGAARRS</sequence>
<dbReference type="SUPFAM" id="SSF53448">
    <property type="entry name" value="Nucleotide-diphospho-sugar transferases"/>
    <property type="match status" value="1"/>
</dbReference>
<gene>
    <name evidence="5" type="ORF">H0I76_06000</name>
</gene>
<dbReference type="PANTHER" id="PTHR43179">
    <property type="entry name" value="RHAMNOSYLTRANSFERASE WBBL"/>
    <property type="match status" value="1"/>
</dbReference>